<proteinExistence type="predicted"/>
<reference evidence="2 3" key="1">
    <citation type="submission" date="2016-04" db="EMBL/GenBank/DDBJ databases">
        <title>Evolutionary innovation and constraint leading to complex multicellularity in the Ascomycota.</title>
        <authorList>
            <person name="Cisse O."/>
            <person name="Nguyen A."/>
            <person name="Hewitt D.A."/>
            <person name="Jedd G."/>
            <person name="Stajich J.E."/>
        </authorList>
    </citation>
    <scope>NUCLEOTIDE SEQUENCE [LARGE SCALE GENOMIC DNA]</scope>
    <source>
        <strain evidence="2 3">DAH-3</strain>
    </source>
</reference>
<evidence type="ECO:0000256" key="1">
    <source>
        <dbReference type="SAM" id="MobiDB-lite"/>
    </source>
</evidence>
<comment type="caution">
    <text evidence="2">The sequence shown here is derived from an EMBL/GenBank/DDBJ whole genome shotgun (WGS) entry which is preliminary data.</text>
</comment>
<organism evidence="2 3">
    <name type="scientific">Neolecta irregularis (strain DAH-3)</name>
    <dbReference type="NCBI Taxonomy" id="1198029"/>
    <lineage>
        <taxon>Eukaryota</taxon>
        <taxon>Fungi</taxon>
        <taxon>Dikarya</taxon>
        <taxon>Ascomycota</taxon>
        <taxon>Taphrinomycotina</taxon>
        <taxon>Neolectales</taxon>
        <taxon>Neolectaceae</taxon>
        <taxon>Neolecta</taxon>
    </lineage>
</organism>
<dbReference type="EMBL" id="LXFE01000181">
    <property type="protein sequence ID" value="OLL26457.1"/>
    <property type="molecule type" value="Genomic_DNA"/>
</dbReference>
<accession>A0A1U7LUX2</accession>
<evidence type="ECO:0000313" key="2">
    <source>
        <dbReference type="EMBL" id="OLL26457.1"/>
    </source>
</evidence>
<dbReference type="AlphaFoldDB" id="A0A1U7LUX2"/>
<dbReference type="Proteomes" id="UP000186594">
    <property type="component" value="Unassembled WGS sequence"/>
</dbReference>
<gene>
    <name evidence="2" type="ORF">NEOLI_001116</name>
</gene>
<sequence length="72" mass="8350">MLNRLSRWFIKNTLNRSSTASEDKERLLAATSEGVEESKMDDSIASHARQLPKARQNFKEQGRIRIYGLRRS</sequence>
<evidence type="ECO:0000313" key="3">
    <source>
        <dbReference type="Proteomes" id="UP000186594"/>
    </source>
</evidence>
<protein>
    <submittedName>
        <fullName evidence="2">Uncharacterized protein</fullName>
    </submittedName>
</protein>
<keyword evidence="3" id="KW-1185">Reference proteome</keyword>
<name>A0A1U7LUX2_NEOID</name>
<feature type="region of interest" description="Disordered" evidence="1">
    <location>
        <begin position="20"/>
        <end position="57"/>
    </location>
</feature>